<evidence type="ECO:0000256" key="2">
    <source>
        <dbReference type="ARBA" id="ARBA00022771"/>
    </source>
</evidence>
<dbReference type="PROSITE" id="PS01360">
    <property type="entry name" value="ZF_MYND_1"/>
    <property type="match status" value="1"/>
</dbReference>
<dbReference type="InParanoid" id="A0A1Y2F3S7"/>
<dbReference type="Proteomes" id="UP000193467">
    <property type="component" value="Unassembled WGS sequence"/>
</dbReference>
<protein>
    <recommendedName>
        <fullName evidence="5">MYND-type domain-containing protein</fullName>
    </recommendedName>
</protein>
<dbReference type="AlphaFoldDB" id="A0A1Y2F3S7"/>
<feature type="domain" description="MYND-type" evidence="5">
    <location>
        <begin position="11"/>
        <end position="55"/>
    </location>
</feature>
<dbReference type="OrthoDB" id="2212237at2759"/>
<organism evidence="6 7">
    <name type="scientific">Leucosporidium creatinivorum</name>
    <dbReference type="NCBI Taxonomy" id="106004"/>
    <lineage>
        <taxon>Eukaryota</taxon>
        <taxon>Fungi</taxon>
        <taxon>Dikarya</taxon>
        <taxon>Basidiomycota</taxon>
        <taxon>Pucciniomycotina</taxon>
        <taxon>Microbotryomycetes</taxon>
        <taxon>Leucosporidiales</taxon>
        <taxon>Leucosporidium</taxon>
    </lineage>
</organism>
<dbReference type="Gene3D" id="6.10.140.2220">
    <property type="match status" value="1"/>
</dbReference>
<sequence>MQSTYLSSRFCLYCKARETPEGAATRILRCGRCKSALYCSVECQAKHWQWHRSFCALTADTKDVLGSRIGVEAKEATLFADVQPFIESVQTDICICMHSILKAFTNRTLTSSHFVFLRFLPANAETSSDPRQLFQLVSGELVLRSEMIEFLKREHVGEAEELALDASPAALDEKMGPPSWPTGRERVPLVCKFSAHKDVCCPKYSVVVPTDLHPLLKRGAPVGDDEEHWVAALKGVLAGSPLAWSKDGYLSLGSLYQRAARR</sequence>
<evidence type="ECO:0000259" key="5">
    <source>
        <dbReference type="PROSITE" id="PS50865"/>
    </source>
</evidence>
<evidence type="ECO:0000256" key="1">
    <source>
        <dbReference type="ARBA" id="ARBA00022723"/>
    </source>
</evidence>
<keyword evidence="3" id="KW-0862">Zinc</keyword>
<dbReference type="GO" id="GO:0008270">
    <property type="term" value="F:zinc ion binding"/>
    <property type="evidence" value="ECO:0007669"/>
    <property type="project" value="UniProtKB-KW"/>
</dbReference>
<evidence type="ECO:0000313" key="7">
    <source>
        <dbReference type="Proteomes" id="UP000193467"/>
    </source>
</evidence>
<dbReference type="InterPro" id="IPR002893">
    <property type="entry name" value="Znf_MYND"/>
</dbReference>
<evidence type="ECO:0000256" key="3">
    <source>
        <dbReference type="ARBA" id="ARBA00022833"/>
    </source>
</evidence>
<dbReference type="Pfam" id="PF01753">
    <property type="entry name" value="zf-MYND"/>
    <property type="match status" value="1"/>
</dbReference>
<keyword evidence="7" id="KW-1185">Reference proteome</keyword>
<name>A0A1Y2F3S7_9BASI</name>
<evidence type="ECO:0000256" key="4">
    <source>
        <dbReference type="PROSITE-ProRule" id="PRU00134"/>
    </source>
</evidence>
<proteinExistence type="predicted"/>
<dbReference type="PROSITE" id="PS50865">
    <property type="entry name" value="ZF_MYND_2"/>
    <property type="match status" value="1"/>
</dbReference>
<gene>
    <name evidence="6" type="ORF">BCR35DRAFT_332529</name>
</gene>
<reference evidence="6 7" key="1">
    <citation type="submission" date="2016-07" db="EMBL/GenBank/DDBJ databases">
        <title>Pervasive Adenine N6-methylation of Active Genes in Fungi.</title>
        <authorList>
            <consortium name="DOE Joint Genome Institute"/>
            <person name="Mondo S.J."/>
            <person name="Dannebaum R.O."/>
            <person name="Kuo R.C."/>
            <person name="Labutti K."/>
            <person name="Haridas S."/>
            <person name="Kuo A."/>
            <person name="Salamov A."/>
            <person name="Ahrendt S.R."/>
            <person name="Lipzen A."/>
            <person name="Sullivan W."/>
            <person name="Andreopoulos W.B."/>
            <person name="Clum A."/>
            <person name="Lindquist E."/>
            <person name="Daum C."/>
            <person name="Ramamoorthy G.K."/>
            <person name="Gryganskyi A."/>
            <person name="Culley D."/>
            <person name="Magnuson J.K."/>
            <person name="James T.Y."/>
            <person name="O'Malley M.A."/>
            <person name="Stajich J.E."/>
            <person name="Spatafora J.W."/>
            <person name="Visel A."/>
            <person name="Grigoriev I.V."/>
        </authorList>
    </citation>
    <scope>NUCLEOTIDE SEQUENCE [LARGE SCALE GENOMIC DNA]</scope>
    <source>
        <strain evidence="6 7">62-1032</strain>
    </source>
</reference>
<dbReference type="SUPFAM" id="SSF144232">
    <property type="entry name" value="HIT/MYND zinc finger-like"/>
    <property type="match status" value="1"/>
</dbReference>
<comment type="caution">
    <text evidence="6">The sequence shown here is derived from an EMBL/GenBank/DDBJ whole genome shotgun (WGS) entry which is preliminary data.</text>
</comment>
<keyword evidence="2 4" id="KW-0863">Zinc-finger</keyword>
<dbReference type="EMBL" id="MCGR01000031">
    <property type="protein sequence ID" value="ORY77605.1"/>
    <property type="molecule type" value="Genomic_DNA"/>
</dbReference>
<accession>A0A1Y2F3S7</accession>
<evidence type="ECO:0000313" key="6">
    <source>
        <dbReference type="EMBL" id="ORY77605.1"/>
    </source>
</evidence>
<keyword evidence="1" id="KW-0479">Metal-binding</keyword>